<dbReference type="Pfam" id="PF00072">
    <property type="entry name" value="Response_reg"/>
    <property type="match status" value="1"/>
</dbReference>
<dbReference type="PROSITE" id="PS50110">
    <property type="entry name" value="RESPONSE_REGULATORY"/>
    <property type="match status" value="1"/>
</dbReference>
<feature type="active site" evidence="5 6">
    <location>
        <position position="193"/>
    </location>
</feature>
<comment type="function">
    <text evidence="5">Involved in chemotaxis. Part of a chemotaxis signal transduction system that modulates chemotaxis in response to various stimuli. Catalyzes the demethylation of specific methylglutamate residues introduced into the chemoreceptors (methyl-accepting chemotaxis proteins or MCP) by CheR. Also mediates the irreversible deamidation of specific glutamine residues to glutamic acid.</text>
</comment>
<comment type="PTM">
    <text evidence="5">Phosphorylated by CheA. Phosphorylation of the N-terminal regulatory domain activates the methylesterase activity.</text>
</comment>
<evidence type="ECO:0000256" key="4">
    <source>
        <dbReference type="ARBA" id="ARBA00048267"/>
    </source>
</evidence>
<keyword evidence="1 5" id="KW-0963">Cytoplasm</keyword>
<comment type="domain">
    <text evidence="5">Contains a C-terminal catalytic domain, and an N-terminal region which modulates catalytic activity.</text>
</comment>
<evidence type="ECO:0000256" key="3">
    <source>
        <dbReference type="ARBA" id="ARBA00022801"/>
    </source>
</evidence>
<dbReference type="EC" id="3.5.1.44" evidence="5"/>
<dbReference type="InterPro" id="IPR001789">
    <property type="entry name" value="Sig_transdc_resp-reg_receiver"/>
</dbReference>
<dbReference type="CDD" id="cd16432">
    <property type="entry name" value="CheB_Rec"/>
    <property type="match status" value="1"/>
</dbReference>
<keyword evidence="2 5" id="KW-0145">Chemotaxis</keyword>
<name>A0A7X6DS06_9BACT</name>
<evidence type="ECO:0000256" key="6">
    <source>
        <dbReference type="PROSITE-ProRule" id="PRU00050"/>
    </source>
</evidence>
<feature type="modified residue" description="4-aspartylphosphate" evidence="5 7">
    <location>
        <position position="79"/>
    </location>
</feature>
<dbReference type="PANTHER" id="PTHR42872:SF6">
    <property type="entry name" value="PROTEIN-GLUTAMATE METHYLESTERASE_PROTEIN-GLUTAMINE GLUTAMINASE"/>
    <property type="match status" value="1"/>
</dbReference>
<evidence type="ECO:0000313" key="12">
    <source>
        <dbReference type="Proteomes" id="UP000534783"/>
    </source>
</evidence>
<organism evidence="11 12">
    <name type="scientific">Candidatus Manganitrophus noduliformans</name>
    <dbReference type="NCBI Taxonomy" id="2606439"/>
    <lineage>
        <taxon>Bacteria</taxon>
        <taxon>Pseudomonadati</taxon>
        <taxon>Nitrospirota</taxon>
        <taxon>Nitrospiria</taxon>
        <taxon>Candidatus Troglogloeales</taxon>
        <taxon>Candidatus Manganitrophaceae</taxon>
        <taxon>Candidatus Manganitrophus</taxon>
    </lineage>
</organism>
<reference evidence="11 12" key="1">
    <citation type="journal article" date="2020" name="Nature">
        <title>Bacterial chemolithoautotrophy via manganese oxidation.</title>
        <authorList>
            <person name="Yu H."/>
            <person name="Leadbetter J.R."/>
        </authorList>
    </citation>
    <scope>NUCLEOTIDE SEQUENCE [LARGE SCALE GENOMIC DNA]</scope>
    <source>
        <strain evidence="11 12">Mn-1</strain>
    </source>
</reference>
<keyword evidence="11" id="KW-0489">Methyltransferase</keyword>
<dbReference type="SMART" id="SM00448">
    <property type="entry name" value="REC"/>
    <property type="match status" value="1"/>
</dbReference>
<dbReference type="AlphaFoldDB" id="A0A7X6DS06"/>
<dbReference type="SUPFAM" id="SSF52738">
    <property type="entry name" value="Methylesterase CheB, C-terminal domain"/>
    <property type="match status" value="1"/>
</dbReference>
<evidence type="ECO:0000256" key="5">
    <source>
        <dbReference type="HAMAP-Rule" id="MF_00099"/>
    </source>
</evidence>
<evidence type="ECO:0000259" key="9">
    <source>
        <dbReference type="PROSITE" id="PS50110"/>
    </source>
</evidence>
<dbReference type="InterPro" id="IPR000673">
    <property type="entry name" value="Sig_transdc_resp-reg_Me-estase"/>
</dbReference>
<feature type="active site" evidence="5 6">
    <location>
        <position position="316"/>
    </location>
</feature>
<comment type="catalytic activity">
    <reaction evidence="5">
        <text>L-glutaminyl-[protein] + H2O = L-glutamyl-[protein] + NH4(+)</text>
        <dbReference type="Rhea" id="RHEA:16441"/>
        <dbReference type="Rhea" id="RHEA-COMP:10207"/>
        <dbReference type="Rhea" id="RHEA-COMP:10208"/>
        <dbReference type="ChEBI" id="CHEBI:15377"/>
        <dbReference type="ChEBI" id="CHEBI:28938"/>
        <dbReference type="ChEBI" id="CHEBI:29973"/>
        <dbReference type="ChEBI" id="CHEBI:30011"/>
        <dbReference type="EC" id="3.5.1.44"/>
    </reaction>
</comment>
<dbReference type="GO" id="GO:0000156">
    <property type="term" value="F:phosphorelay response regulator activity"/>
    <property type="evidence" value="ECO:0007669"/>
    <property type="project" value="InterPro"/>
</dbReference>
<dbReference type="GO" id="GO:0005737">
    <property type="term" value="C:cytoplasm"/>
    <property type="evidence" value="ECO:0007669"/>
    <property type="project" value="UniProtKB-SubCell"/>
</dbReference>
<accession>A0A7X6DS06</accession>
<evidence type="ECO:0000256" key="8">
    <source>
        <dbReference type="SAM" id="MobiDB-lite"/>
    </source>
</evidence>
<dbReference type="GO" id="GO:0032259">
    <property type="term" value="P:methylation"/>
    <property type="evidence" value="ECO:0007669"/>
    <property type="project" value="UniProtKB-KW"/>
</dbReference>
<dbReference type="Pfam" id="PF01339">
    <property type="entry name" value="CheB_methylest"/>
    <property type="match status" value="1"/>
</dbReference>
<dbReference type="Gene3D" id="3.40.50.180">
    <property type="entry name" value="Methylesterase CheB, C-terminal domain"/>
    <property type="match status" value="1"/>
</dbReference>
<dbReference type="Proteomes" id="UP000534783">
    <property type="component" value="Unassembled WGS sequence"/>
</dbReference>
<keyword evidence="11" id="KW-0808">Transferase</keyword>
<dbReference type="NCBIfam" id="NF001965">
    <property type="entry name" value="PRK00742.1"/>
    <property type="match status" value="1"/>
</dbReference>
<evidence type="ECO:0000256" key="7">
    <source>
        <dbReference type="PROSITE-ProRule" id="PRU00169"/>
    </source>
</evidence>
<comment type="subcellular location">
    <subcellularLocation>
        <location evidence="5">Cytoplasm</location>
    </subcellularLocation>
</comment>
<dbReference type="EC" id="3.1.1.61" evidence="5"/>
<comment type="similarity">
    <text evidence="5">Belongs to the CheB family.</text>
</comment>
<dbReference type="CDD" id="cd17541">
    <property type="entry name" value="REC_CheB-like"/>
    <property type="match status" value="1"/>
</dbReference>
<feature type="region of interest" description="Disordered" evidence="8">
    <location>
        <begin position="1"/>
        <end position="20"/>
    </location>
</feature>
<dbReference type="InterPro" id="IPR008248">
    <property type="entry name" value="CheB-like"/>
</dbReference>
<keyword evidence="5 7" id="KW-0597">Phosphoprotein</keyword>
<dbReference type="PIRSF" id="PIRSF000876">
    <property type="entry name" value="RR_chemtxs_CheB"/>
    <property type="match status" value="1"/>
</dbReference>
<comment type="caution">
    <text evidence="11">The sequence shown here is derived from an EMBL/GenBank/DDBJ whole genome shotgun (WGS) entry which is preliminary data.</text>
</comment>
<keyword evidence="12" id="KW-1185">Reference proteome</keyword>
<dbReference type="GO" id="GO:0008168">
    <property type="term" value="F:methyltransferase activity"/>
    <property type="evidence" value="ECO:0007669"/>
    <property type="project" value="UniProtKB-KW"/>
</dbReference>
<feature type="compositionally biased region" description="Basic and acidic residues" evidence="8">
    <location>
        <begin position="9"/>
        <end position="20"/>
    </location>
</feature>
<evidence type="ECO:0000256" key="1">
    <source>
        <dbReference type="ARBA" id="ARBA00022490"/>
    </source>
</evidence>
<dbReference type="GO" id="GO:0008984">
    <property type="term" value="F:protein-glutamate methylesterase activity"/>
    <property type="evidence" value="ECO:0007669"/>
    <property type="project" value="UniProtKB-UniRule"/>
</dbReference>
<evidence type="ECO:0000259" key="10">
    <source>
        <dbReference type="PROSITE" id="PS50122"/>
    </source>
</evidence>
<comment type="catalytic activity">
    <reaction evidence="4 5">
        <text>[protein]-L-glutamate 5-O-methyl ester + H2O = L-glutamyl-[protein] + methanol + H(+)</text>
        <dbReference type="Rhea" id="RHEA:23236"/>
        <dbReference type="Rhea" id="RHEA-COMP:10208"/>
        <dbReference type="Rhea" id="RHEA-COMP:10311"/>
        <dbReference type="ChEBI" id="CHEBI:15377"/>
        <dbReference type="ChEBI" id="CHEBI:15378"/>
        <dbReference type="ChEBI" id="CHEBI:17790"/>
        <dbReference type="ChEBI" id="CHEBI:29973"/>
        <dbReference type="ChEBI" id="CHEBI:82795"/>
        <dbReference type="EC" id="3.1.1.61"/>
    </reaction>
</comment>
<dbReference type="GO" id="GO:0006935">
    <property type="term" value="P:chemotaxis"/>
    <property type="evidence" value="ECO:0007669"/>
    <property type="project" value="UniProtKB-UniRule"/>
</dbReference>
<dbReference type="InterPro" id="IPR035909">
    <property type="entry name" value="CheB_C"/>
</dbReference>
<dbReference type="HAMAP" id="MF_00099">
    <property type="entry name" value="CheB_chemtxs"/>
    <property type="match status" value="1"/>
</dbReference>
<dbReference type="GO" id="GO:0050568">
    <property type="term" value="F:protein-glutamine glutaminase activity"/>
    <property type="evidence" value="ECO:0007669"/>
    <property type="project" value="UniProtKB-UniRule"/>
</dbReference>
<dbReference type="PANTHER" id="PTHR42872">
    <property type="entry name" value="PROTEIN-GLUTAMATE METHYLESTERASE/PROTEIN-GLUTAMINE GLUTAMINASE"/>
    <property type="match status" value="1"/>
</dbReference>
<proteinExistence type="inferred from homology"/>
<dbReference type="SUPFAM" id="SSF52172">
    <property type="entry name" value="CheY-like"/>
    <property type="match status" value="1"/>
</dbReference>
<dbReference type="EMBL" id="VTOW01000003">
    <property type="protein sequence ID" value="NKE72313.1"/>
    <property type="molecule type" value="Genomic_DNA"/>
</dbReference>
<dbReference type="PROSITE" id="PS50122">
    <property type="entry name" value="CHEB"/>
    <property type="match status" value="1"/>
</dbReference>
<feature type="domain" description="Response regulatory" evidence="9">
    <location>
        <begin position="28"/>
        <end position="143"/>
    </location>
</feature>
<sequence>MFTKSRFSRNMDERKEMEKGKLQQTPIKLLIVDDSPLFRQMINVILQKYPHLAVAGLVENGEKAMRLVVEKKPDVILLDLEMPHIDGFTFLRWLMAYYPTSVLVVSARSDGYTVFRALELGACDFYGKPEPNGTLLEQPEALISKIETLSKIPKESLSKKYSKLTRSKKRVEVSLQPPKQREGLSRLLAIGASTGGPPALVEIISNLSEDLPIPVVISQHMPPGFTKSFAERLNKLSRLQVSEVGGGEPLEAGRVYIAPGGYHLLFEKIGSRIHTCLKAKGETDRYAPSVDLMMISAAEFFKDGVYGVVLTGMGDDGKIGLKKVKETGGITLAESEETAVVFGMPREAIQAGVVDQVLPLHKIAAEITRHYRRFPK</sequence>
<feature type="active site" evidence="5 6">
    <location>
        <position position="220"/>
    </location>
</feature>
<evidence type="ECO:0000256" key="2">
    <source>
        <dbReference type="ARBA" id="ARBA00022500"/>
    </source>
</evidence>
<dbReference type="InterPro" id="IPR011006">
    <property type="entry name" value="CheY-like_superfamily"/>
</dbReference>
<evidence type="ECO:0000313" key="11">
    <source>
        <dbReference type="EMBL" id="NKE72313.1"/>
    </source>
</evidence>
<dbReference type="Gene3D" id="3.40.50.2300">
    <property type="match status" value="1"/>
</dbReference>
<gene>
    <name evidence="5 11" type="primary">cheB</name>
    <name evidence="11" type="ORF">MNODULE_16305</name>
</gene>
<protein>
    <recommendedName>
        <fullName evidence="5">Protein-glutamate methylesterase/protein-glutamine glutaminase</fullName>
        <ecNumber evidence="5">3.1.1.61</ecNumber>
        <ecNumber evidence="5">3.5.1.44</ecNumber>
    </recommendedName>
</protein>
<keyword evidence="3 5" id="KW-0378">Hydrolase</keyword>
<feature type="domain" description="CheB-type methylesterase" evidence="10">
    <location>
        <begin position="178"/>
        <end position="368"/>
    </location>
</feature>